<dbReference type="PANTHER" id="PTHR12461:SF43">
    <property type="entry name" value="HSPB1-ASSOCIATED PROTEIN 1"/>
    <property type="match status" value="1"/>
</dbReference>
<dbReference type="VEuPathDB" id="VectorBase:LLOJ007204"/>
<dbReference type="PROSITE" id="PS51184">
    <property type="entry name" value="JMJC"/>
    <property type="match status" value="1"/>
</dbReference>
<proteinExistence type="predicted"/>
<evidence type="ECO:0000259" key="4">
    <source>
        <dbReference type="PROSITE" id="PS51184"/>
    </source>
</evidence>
<dbReference type="AlphaFoldDB" id="A0A1B0CQQ5"/>
<evidence type="ECO:0000313" key="6">
    <source>
        <dbReference type="EnsemblMetazoa" id="LLOJ007204-PA"/>
    </source>
</evidence>
<dbReference type="Pfam" id="PF13621">
    <property type="entry name" value="Cupin_8"/>
    <property type="match status" value="1"/>
</dbReference>
<dbReference type="InterPro" id="IPR041667">
    <property type="entry name" value="Cupin_8"/>
</dbReference>
<evidence type="ECO:0000256" key="3">
    <source>
        <dbReference type="ARBA" id="ARBA00037342"/>
    </source>
</evidence>
<keyword evidence="7" id="KW-1185">Reference proteome</keyword>
<feature type="domain" description="JmjC" evidence="4">
    <location>
        <begin position="95"/>
        <end position="252"/>
    </location>
</feature>
<dbReference type="EnsemblMetazoa" id="LLOJ007204-RA">
    <property type="protein sequence ID" value="LLOJ007204-PA"/>
    <property type="gene ID" value="LLOJ007204"/>
</dbReference>
<reference evidence="6" key="3">
    <citation type="submission" date="2020-05" db="UniProtKB">
        <authorList>
            <consortium name="EnsemblMetazoa"/>
        </authorList>
    </citation>
    <scope>IDENTIFICATION</scope>
    <source>
        <strain evidence="6">Jacobina</strain>
    </source>
</reference>
<dbReference type="Gene3D" id="2.60.120.650">
    <property type="entry name" value="Cupin"/>
    <property type="match status" value="1"/>
</dbReference>
<comment type="subcellular location">
    <subcellularLocation>
        <location evidence="1">Cytoplasm</location>
    </subcellularLocation>
</comment>
<name>A0A1B0CQQ5_LUTLO</name>
<dbReference type="GO" id="GO:0005737">
    <property type="term" value="C:cytoplasm"/>
    <property type="evidence" value="ECO:0007669"/>
    <property type="project" value="UniProtKB-SubCell"/>
</dbReference>
<evidence type="ECO:0000256" key="2">
    <source>
        <dbReference type="ARBA" id="ARBA00022490"/>
    </source>
</evidence>
<evidence type="ECO:0000256" key="1">
    <source>
        <dbReference type="ARBA" id="ARBA00004496"/>
    </source>
</evidence>
<evidence type="ECO:0000313" key="7">
    <source>
        <dbReference type="Proteomes" id="UP000092461"/>
    </source>
</evidence>
<dbReference type="SMART" id="SM00558">
    <property type="entry name" value="JmjC"/>
    <property type="match status" value="1"/>
</dbReference>
<protein>
    <recommendedName>
        <fullName evidence="4">JmjC domain-containing protein</fullName>
    </recommendedName>
</protein>
<comment type="function">
    <text evidence="3">May play a role in cellular stress response.</text>
</comment>
<dbReference type="EMBL" id="AJWK01023876">
    <property type="status" value="NOT_ANNOTATED_CDS"/>
    <property type="molecule type" value="Genomic_DNA"/>
</dbReference>
<sequence>MCANSTPEIVSKIALKVEKPLVLRGLGVPWKCLGSDLSEFCKIFDEINPGGVIFDTAPLKHGSVPQWEHFREKTPQMTLQDFLTSCPSHEGKGRWLSFGYKSFRELPERMRDEIDFAPFGFPDIKEDITLWLGSRGAHTSCHYDTYGRNIVVQVFGHKRWILFSPESDLRPSRIPFEESSVYSGLNFFSPGDLCQFNAIAEKAHIVTLAPGDVLIVPPKWWHFVENLDTALALNAWIPIEQDTDAQMQECFVKSIIFQFLRNVEPQIRKFMIYPNELKDFDEDPFEFLQQHLRILNYLSSVKDSGGAPAFRSDVSDEEFSDLLAKNTSAEFVREATKEEFTQILTENQKRFDESWRFPELTAQQRTSTEQMTNFN</sequence>
<accession>A0A1B0CQQ5</accession>
<dbReference type="PANTHER" id="PTHR12461">
    <property type="entry name" value="HYPOXIA-INDUCIBLE FACTOR 1 ALPHA INHIBITOR-RELATED"/>
    <property type="match status" value="1"/>
</dbReference>
<evidence type="ECO:0000313" key="5">
    <source>
        <dbReference type="EMBL" id="MBC1178744.1"/>
    </source>
</evidence>
<dbReference type="SUPFAM" id="SSF51197">
    <property type="entry name" value="Clavaminate synthase-like"/>
    <property type="match status" value="1"/>
</dbReference>
<reference evidence="7" key="1">
    <citation type="submission" date="2012-05" db="EMBL/GenBank/DDBJ databases">
        <title>Whole Genome Assembly of Lutzomyia longipalpis.</title>
        <authorList>
            <person name="Richards S."/>
            <person name="Qu C."/>
            <person name="Dillon R."/>
            <person name="Worley K."/>
            <person name="Scherer S."/>
            <person name="Batterton M."/>
            <person name="Taylor A."/>
            <person name="Hawes A."/>
            <person name="Hernandez B."/>
            <person name="Kovar C."/>
            <person name="Mandapat C."/>
            <person name="Pham C."/>
            <person name="Qu C."/>
            <person name="Jing C."/>
            <person name="Bess C."/>
            <person name="Bandaranaike D."/>
            <person name="Ngo D."/>
            <person name="Ongeri F."/>
            <person name="Arias F."/>
            <person name="Lara F."/>
            <person name="Weissenberger G."/>
            <person name="Kamau G."/>
            <person name="Han H."/>
            <person name="Shen H."/>
            <person name="Dinh H."/>
            <person name="Khalil I."/>
            <person name="Jones J."/>
            <person name="Shafer J."/>
            <person name="Jayaseelan J."/>
            <person name="Quiroz J."/>
            <person name="Blankenburg K."/>
            <person name="Nguyen L."/>
            <person name="Jackson L."/>
            <person name="Francisco L."/>
            <person name="Tang L.-Y."/>
            <person name="Pu L.-L."/>
            <person name="Perales L."/>
            <person name="Lorensuhewa L."/>
            <person name="Munidasa M."/>
            <person name="Coyle M."/>
            <person name="Taylor M."/>
            <person name="Puazo M."/>
            <person name="Firestine M."/>
            <person name="Scheel M."/>
            <person name="Javaid M."/>
            <person name="Wang M."/>
            <person name="Li M."/>
            <person name="Tabassum N."/>
            <person name="Saada N."/>
            <person name="Osuji N."/>
            <person name="Aqrawi P."/>
            <person name="Fu Q."/>
            <person name="Thornton R."/>
            <person name="Raj R."/>
            <person name="Goodspeed R."/>
            <person name="Mata R."/>
            <person name="Najjar R."/>
            <person name="Gubbala S."/>
            <person name="Lee S."/>
            <person name="Denson S."/>
            <person name="Patil S."/>
            <person name="Macmil S."/>
            <person name="Qi S."/>
            <person name="Matskevitch T."/>
            <person name="Palculict T."/>
            <person name="Mathew T."/>
            <person name="Vee V."/>
            <person name="Velamala V."/>
            <person name="Korchina V."/>
            <person name="Cai W."/>
            <person name="Liu W."/>
            <person name="Dai W."/>
            <person name="Zou X."/>
            <person name="Zhu Y."/>
            <person name="Zhang Y."/>
            <person name="Wu Y.-Q."/>
            <person name="Xin Y."/>
            <person name="Nazarath L."/>
            <person name="Kovar C."/>
            <person name="Han Y."/>
            <person name="Muzny D."/>
            <person name="Gibbs R."/>
        </authorList>
    </citation>
    <scope>NUCLEOTIDE SEQUENCE [LARGE SCALE GENOMIC DNA]</scope>
    <source>
        <strain evidence="7">Jacobina</strain>
    </source>
</reference>
<dbReference type="EMBL" id="GITU01010041">
    <property type="protein sequence ID" value="MBC1178744.1"/>
    <property type="molecule type" value="Transcribed_RNA"/>
</dbReference>
<keyword evidence="2" id="KW-0963">Cytoplasm</keyword>
<dbReference type="VEuPathDB" id="VectorBase:LLONM1_007038"/>
<dbReference type="InterPro" id="IPR003347">
    <property type="entry name" value="JmjC_dom"/>
</dbReference>
<reference evidence="5" key="2">
    <citation type="journal article" date="2020" name="BMC">
        <title>Leishmania infection induces a limited differential gene expression in the sand fly midgut.</title>
        <authorList>
            <person name="Coutinho-Abreu I.V."/>
            <person name="Serafim T.D."/>
            <person name="Meneses C."/>
            <person name="Kamhawi S."/>
            <person name="Oliveira F."/>
            <person name="Valenzuela J.G."/>
        </authorList>
    </citation>
    <scope>NUCLEOTIDE SEQUENCE</scope>
    <source>
        <strain evidence="5">Jacobina</strain>
        <tissue evidence="5">Midgut</tissue>
    </source>
</reference>
<organism evidence="6 7">
    <name type="scientific">Lutzomyia longipalpis</name>
    <name type="common">Sand fly</name>
    <dbReference type="NCBI Taxonomy" id="7200"/>
    <lineage>
        <taxon>Eukaryota</taxon>
        <taxon>Metazoa</taxon>
        <taxon>Ecdysozoa</taxon>
        <taxon>Arthropoda</taxon>
        <taxon>Hexapoda</taxon>
        <taxon>Insecta</taxon>
        <taxon>Pterygota</taxon>
        <taxon>Neoptera</taxon>
        <taxon>Endopterygota</taxon>
        <taxon>Diptera</taxon>
        <taxon>Nematocera</taxon>
        <taxon>Psychodoidea</taxon>
        <taxon>Psychodidae</taxon>
        <taxon>Lutzomyia</taxon>
        <taxon>Lutzomyia</taxon>
    </lineage>
</organism>
<dbReference type="Proteomes" id="UP000092461">
    <property type="component" value="Unassembled WGS sequence"/>
</dbReference>